<evidence type="ECO:0000256" key="5">
    <source>
        <dbReference type="ARBA" id="ARBA00023136"/>
    </source>
</evidence>
<proteinExistence type="predicted"/>
<accession>A0A0F7K3H4</accession>
<dbReference type="GO" id="GO:0016746">
    <property type="term" value="F:acyltransferase activity"/>
    <property type="evidence" value="ECO:0007669"/>
    <property type="project" value="UniProtKB-KW"/>
</dbReference>
<keyword evidence="2" id="KW-1003">Cell membrane</keyword>
<dbReference type="GO" id="GO:0009247">
    <property type="term" value="P:glycolipid biosynthetic process"/>
    <property type="evidence" value="ECO:0007669"/>
    <property type="project" value="UniProtKB-ARBA"/>
</dbReference>
<name>A0A0F7K3H4_9GAMM</name>
<protein>
    <recommendedName>
        <fullName evidence="9">Lipid A biosynthesis acyltransferase</fullName>
    </recommendedName>
</protein>
<sequence length="300" mass="33026">MRDKVILFILAIFSRLPLSVAQGLGGVIGRIAYRVPNKERKIAEININTCFPEFDPDQRRALLRASMIEEAKGLVEMPVVWASNPDRWVDQMQVGEGSELFDAALRQGKGVIAVGPHLGNWEVGLHYLTSLAKVTAIYRPPRQAGLDGLLKEGRSKGGATLVPATPKGVRSLFGALRRGEVMALLADQQPKAAGRQGGVYAPFFGHPALTMVLVGRLAQKTGAPVLFWFAERLPRAGGYRMHWFEAPAEIYSEDPEETAAALNRGLEACIRRAPAQYLWSYKRFTSQPEGVISPYYRPAS</sequence>
<dbReference type="Pfam" id="PF03279">
    <property type="entry name" value="Lip_A_acyltrans"/>
    <property type="match status" value="1"/>
</dbReference>
<evidence type="ECO:0000256" key="3">
    <source>
        <dbReference type="ARBA" id="ARBA00022519"/>
    </source>
</evidence>
<dbReference type="OrthoDB" id="9803456at2"/>
<dbReference type="Proteomes" id="UP000034410">
    <property type="component" value="Chromosome"/>
</dbReference>
<comment type="subcellular location">
    <subcellularLocation>
        <location evidence="1">Cell inner membrane</location>
    </subcellularLocation>
</comment>
<reference evidence="7 8" key="1">
    <citation type="journal article" date="2015" name="Genome Announc.">
        <title>Complete Genome Sequence of Sedimenticola thiotaurini Strain SIP-G1, a Polyphosphate- and Polyhydroxyalkanoate-Accumulating Sulfur-Oxidizing Gammaproteobacterium Isolated from Salt Marsh Sediments.</title>
        <authorList>
            <person name="Flood B.E."/>
            <person name="Jones D.S."/>
            <person name="Bailey J.V."/>
        </authorList>
    </citation>
    <scope>NUCLEOTIDE SEQUENCE [LARGE SCALE GENOMIC DNA]</scope>
    <source>
        <strain evidence="7 8">SIP-G1</strain>
    </source>
</reference>
<organism evidence="7 8">
    <name type="scientific">Sedimenticola thiotaurini</name>
    <dbReference type="NCBI Taxonomy" id="1543721"/>
    <lineage>
        <taxon>Bacteria</taxon>
        <taxon>Pseudomonadati</taxon>
        <taxon>Pseudomonadota</taxon>
        <taxon>Gammaproteobacteria</taxon>
        <taxon>Chromatiales</taxon>
        <taxon>Sedimenticolaceae</taxon>
        <taxon>Sedimenticola</taxon>
    </lineage>
</organism>
<dbReference type="RefSeq" id="WP_046860716.1">
    <property type="nucleotide sequence ID" value="NZ_CP011412.1"/>
</dbReference>
<keyword evidence="8" id="KW-1185">Reference proteome</keyword>
<dbReference type="PATRIC" id="fig|1543721.4.peg.3566"/>
<dbReference type="PANTHER" id="PTHR30606">
    <property type="entry name" value="LIPID A BIOSYNTHESIS LAUROYL ACYLTRANSFERASE"/>
    <property type="match status" value="1"/>
</dbReference>
<dbReference type="PIRSF" id="PIRSF026649">
    <property type="entry name" value="MsbB"/>
    <property type="match status" value="1"/>
</dbReference>
<dbReference type="GO" id="GO:0005886">
    <property type="term" value="C:plasma membrane"/>
    <property type="evidence" value="ECO:0007669"/>
    <property type="project" value="UniProtKB-SubCell"/>
</dbReference>
<dbReference type="CDD" id="cd07984">
    <property type="entry name" value="LPLAT_LABLAT-like"/>
    <property type="match status" value="1"/>
</dbReference>
<evidence type="ECO:0000256" key="1">
    <source>
        <dbReference type="ARBA" id="ARBA00004533"/>
    </source>
</evidence>
<evidence type="ECO:0000313" key="8">
    <source>
        <dbReference type="Proteomes" id="UP000034410"/>
    </source>
</evidence>
<dbReference type="EMBL" id="CP011412">
    <property type="protein sequence ID" value="AKH21795.1"/>
    <property type="molecule type" value="Genomic_DNA"/>
</dbReference>
<gene>
    <name evidence="7" type="ORF">AAY24_17240</name>
</gene>
<keyword evidence="5" id="KW-0472">Membrane</keyword>
<evidence type="ECO:0000256" key="6">
    <source>
        <dbReference type="ARBA" id="ARBA00023315"/>
    </source>
</evidence>
<dbReference type="InterPro" id="IPR004960">
    <property type="entry name" value="LipA_acyltrans"/>
</dbReference>
<evidence type="ECO:0000313" key="7">
    <source>
        <dbReference type="EMBL" id="AKH21795.1"/>
    </source>
</evidence>
<evidence type="ECO:0008006" key="9">
    <source>
        <dbReference type="Google" id="ProtNLM"/>
    </source>
</evidence>
<keyword evidence="6" id="KW-0012">Acyltransferase</keyword>
<dbReference type="PANTHER" id="PTHR30606:SF10">
    <property type="entry name" value="PHOSPHATIDYLINOSITOL MANNOSIDE ACYLTRANSFERASE"/>
    <property type="match status" value="1"/>
</dbReference>
<dbReference type="AlphaFoldDB" id="A0A0F7K3H4"/>
<evidence type="ECO:0000256" key="4">
    <source>
        <dbReference type="ARBA" id="ARBA00022679"/>
    </source>
</evidence>
<evidence type="ECO:0000256" key="2">
    <source>
        <dbReference type="ARBA" id="ARBA00022475"/>
    </source>
</evidence>
<dbReference type="KEGG" id="seds:AAY24_17240"/>
<keyword evidence="3" id="KW-0997">Cell inner membrane</keyword>
<keyword evidence="4" id="KW-0808">Transferase</keyword>